<evidence type="ECO:0000256" key="1">
    <source>
        <dbReference type="SAM" id="MobiDB-lite"/>
    </source>
</evidence>
<feature type="compositionally biased region" description="Low complexity" evidence="1">
    <location>
        <begin position="186"/>
        <end position="195"/>
    </location>
</feature>
<gene>
    <name evidence="2" type="ORF">BJ971_000580</name>
</gene>
<keyword evidence="3" id="KW-1185">Reference proteome</keyword>
<feature type="region of interest" description="Disordered" evidence="1">
    <location>
        <begin position="299"/>
        <end position="326"/>
    </location>
</feature>
<proteinExistence type="predicted"/>
<protein>
    <submittedName>
        <fullName evidence="2">Uncharacterized protein</fullName>
    </submittedName>
</protein>
<dbReference type="EMBL" id="JACHNH010000001">
    <property type="protein sequence ID" value="MBB4760024.1"/>
    <property type="molecule type" value="Genomic_DNA"/>
</dbReference>
<sequence>MTDVFGPLQGGERELWRGRCAVAEYAFDKAASLPRWALPETTEILVTDHRVAYAYTASESPDDVEVTSGELRWLWPQYLRMQPGDRVAGRAASAAQIQLVCAASDGTFPALVFAGGDLTTAGDADRVANLIRHAIARFRVDNAEKLGLSTPQARMLSRLLIGPEFNNRQGGEGQTVTLLGSLTLTRPAPAAGPAAEPDPAPRPPAERGRPAGDGTVRSRGRRPGLAGDDARALRAAAADAAAELAEPGLATRAADLAARVASLVSGAPTLRTPRADDDEPTTDLAARAAHVRRAEARFVANSAKGKAGTRRPGREIGLGSRGNRIT</sequence>
<evidence type="ECO:0000313" key="3">
    <source>
        <dbReference type="Proteomes" id="UP000578112"/>
    </source>
</evidence>
<name>A0A7W7MN61_9ACTN</name>
<dbReference type="Proteomes" id="UP000578112">
    <property type="component" value="Unassembled WGS sequence"/>
</dbReference>
<accession>A0A7W7MN61</accession>
<reference evidence="2 3" key="1">
    <citation type="submission" date="2020-08" db="EMBL/GenBank/DDBJ databases">
        <title>Sequencing the genomes of 1000 actinobacteria strains.</title>
        <authorList>
            <person name="Klenk H.-P."/>
        </authorList>
    </citation>
    <scope>NUCLEOTIDE SEQUENCE [LARGE SCALE GENOMIC DNA]</scope>
    <source>
        <strain evidence="2 3">DSM 43149</strain>
    </source>
</reference>
<dbReference type="AlphaFoldDB" id="A0A7W7MN61"/>
<feature type="region of interest" description="Disordered" evidence="1">
    <location>
        <begin position="186"/>
        <end position="228"/>
    </location>
</feature>
<dbReference type="RefSeq" id="WP_184989545.1">
    <property type="nucleotide sequence ID" value="NZ_BOMK01000043.1"/>
</dbReference>
<comment type="caution">
    <text evidence="2">The sequence shown here is derived from an EMBL/GenBank/DDBJ whole genome shotgun (WGS) entry which is preliminary data.</text>
</comment>
<evidence type="ECO:0000313" key="2">
    <source>
        <dbReference type="EMBL" id="MBB4760024.1"/>
    </source>
</evidence>
<organism evidence="2 3">
    <name type="scientific">Actinoplanes digitatis</name>
    <dbReference type="NCBI Taxonomy" id="1868"/>
    <lineage>
        <taxon>Bacteria</taxon>
        <taxon>Bacillati</taxon>
        <taxon>Actinomycetota</taxon>
        <taxon>Actinomycetes</taxon>
        <taxon>Micromonosporales</taxon>
        <taxon>Micromonosporaceae</taxon>
        <taxon>Actinoplanes</taxon>
    </lineage>
</organism>